<evidence type="ECO:0008006" key="3">
    <source>
        <dbReference type="Google" id="ProtNLM"/>
    </source>
</evidence>
<name>A0ABS5KJ14_9ACTN</name>
<dbReference type="Proteomes" id="UP000730482">
    <property type="component" value="Unassembled WGS sequence"/>
</dbReference>
<accession>A0ABS5KJ14</accession>
<gene>
    <name evidence="1" type="ORF">KGQ19_05310</name>
</gene>
<proteinExistence type="predicted"/>
<evidence type="ECO:0000313" key="1">
    <source>
        <dbReference type="EMBL" id="MBS2546278.1"/>
    </source>
</evidence>
<comment type="caution">
    <text evidence="1">The sequence shown here is derived from an EMBL/GenBank/DDBJ whole genome shotgun (WGS) entry which is preliminary data.</text>
</comment>
<dbReference type="EMBL" id="JAAFYZ010000011">
    <property type="protein sequence ID" value="MBS2546278.1"/>
    <property type="molecule type" value="Genomic_DNA"/>
</dbReference>
<organism evidence="1 2">
    <name type="scientific">Catenulispora pinistramenti</name>
    <dbReference type="NCBI Taxonomy" id="2705254"/>
    <lineage>
        <taxon>Bacteria</taxon>
        <taxon>Bacillati</taxon>
        <taxon>Actinomycetota</taxon>
        <taxon>Actinomycetes</taxon>
        <taxon>Catenulisporales</taxon>
        <taxon>Catenulisporaceae</taxon>
        <taxon>Catenulispora</taxon>
    </lineage>
</organism>
<evidence type="ECO:0000313" key="2">
    <source>
        <dbReference type="Proteomes" id="UP000730482"/>
    </source>
</evidence>
<keyword evidence="2" id="KW-1185">Reference proteome</keyword>
<protein>
    <recommendedName>
        <fullName evidence="3">YokE-like PH domain-containing protein</fullName>
    </recommendedName>
</protein>
<dbReference type="RefSeq" id="WP_212007929.1">
    <property type="nucleotide sequence ID" value="NZ_JAAFYZ010000011.1"/>
</dbReference>
<reference evidence="1 2" key="1">
    <citation type="submission" date="2020-02" db="EMBL/GenBank/DDBJ databases">
        <title>Acidophilic actinobacteria isolated from forest soil.</title>
        <authorList>
            <person name="Golinska P."/>
        </authorList>
    </citation>
    <scope>NUCLEOTIDE SEQUENCE [LARGE SCALE GENOMIC DNA]</scope>
    <source>
        <strain evidence="1 2">NL8</strain>
    </source>
</reference>
<sequence length="207" mass="21015">MTQDSVAIPAKEFYAKRTRHYLAERGLDEQVLAAVSIQPAGQSQDTMNRSIGGAVGSVAGGVAGGALGGGGQGTEMLPLIGSKVGRSVANGLNAGREVPVGRATWADGQLPKNGLLVLTSGRLLVFSKAAMGLFSAKPKTAAMDIPLGEVSGVSEPVEVRVAGMNTVQVAIGLRSGGALRIEFPMVAVKNGTALVAELVRRIAPTAG</sequence>